<keyword evidence="5" id="KW-0999">Mitochondrion inner membrane</keyword>
<evidence type="ECO:0000256" key="10">
    <source>
        <dbReference type="ARBA" id="ARBA00040623"/>
    </source>
</evidence>
<dbReference type="Pfam" id="PF05392">
    <property type="entry name" value="COX7B"/>
    <property type="match status" value="1"/>
</dbReference>
<evidence type="ECO:0000256" key="11">
    <source>
        <dbReference type="ARBA" id="ARBA00041642"/>
    </source>
</evidence>
<dbReference type="PANTHER" id="PTHR16716">
    <property type="entry name" value="CYTOCHROME C OXIDASE SUBUNIT 7B, MITOCHONDRIAL"/>
    <property type="match status" value="1"/>
</dbReference>
<dbReference type="InterPro" id="IPR023272">
    <property type="entry name" value="Cyt_c_oxidase_suVIIB_dom_sf"/>
</dbReference>
<proteinExistence type="inferred from homology"/>
<keyword evidence="9" id="KW-0472">Membrane</keyword>
<comment type="similarity">
    <text evidence="3">Belongs to the cytochrome c oxidase VIIb family.</text>
</comment>
<keyword evidence="4" id="KW-0812">Transmembrane</keyword>
<comment type="caution">
    <text evidence="12">The sequence shown here is derived from an EMBL/GenBank/DDBJ whole genome shotgun (WGS) entry which is preliminary data.</text>
</comment>
<keyword evidence="6" id="KW-0809">Transit peptide</keyword>
<sequence>MFALVRSALSVSGRGVQRTLTRRTHHKAEPNFHDKYGNLVLASGTAFCVGIWGYVITSTGICWNLSPVGRVTPMEYRNK</sequence>
<protein>
    <recommendedName>
        <fullName evidence="10">Cytochrome c oxidase subunit 7B, mitochondrial</fullName>
    </recommendedName>
    <alternativeName>
        <fullName evidence="11">Cytochrome c oxidase polypeptide VIIb</fullName>
    </alternativeName>
</protein>
<keyword evidence="8" id="KW-0496">Mitochondrion</keyword>
<dbReference type="Gene3D" id="4.10.51.10">
    <property type="entry name" value="Cytochrome C Oxidase, chain K"/>
    <property type="match status" value="1"/>
</dbReference>
<keyword evidence="13" id="KW-1185">Reference proteome</keyword>
<evidence type="ECO:0000313" key="13">
    <source>
        <dbReference type="Proteomes" id="UP001162483"/>
    </source>
</evidence>
<comment type="pathway">
    <text evidence="2">Energy metabolism; oxidative phosphorylation.</text>
</comment>
<evidence type="ECO:0000256" key="4">
    <source>
        <dbReference type="ARBA" id="ARBA00022692"/>
    </source>
</evidence>
<evidence type="ECO:0000256" key="1">
    <source>
        <dbReference type="ARBA" id="ARBA00004434"/>
    </source>
</evidence>
<evidence type="ECO:0000256" key="3">
    <source>
        <dbReference type="ARBA" id="ARBA00007351"/>
    </source>
</evidence>
<keyword evidence="7" id="KW-1133">Transmembrane helix</keyword>
<evidence type="ECO:0000256" key="5">
    <source>
        <dbReference type="ARBA" id="ARBA00022792"/>
    </source>
</evidence>
<dbReference type="SUPFAM" id="SSF81423">
    <property type="entry name" value="Mitochondrial cytochrome c oxidase subunit VIIb"/>
    <property type="match status" value="1"/>
</dbReference>
<accession>A0ABN9F0I4</accession>
<dbReference type="PANTHER" id="PTHR16716:SF0">
    <property type="entry name" value="CYTOCHROME C OXIDASE SUBUNIT 7B, MITOCHONDRIAL"/>
    <property type="match status" value="1"/>
</dbReference>
<dbReference type="InterPro" id="IPR008433">
    <property type="entry name" value="Cyt_c_oxidase_suVIIB"/>
</dbReference>
<evidence type="ECO:0000313" key="12">
    <source>
        <dbReference type="EMBL" id="CAI9590585.1"/>
    </source>
</evidence>
<dbReference type="EMBL" id="CATNWA010016179">
    <property type="protein sequence ID" value="CAI9590585.1"/>
    <property type="molecule type" value="Genomic_DNA"/>
</dbReference>
<organism evidence="12 13">
    <name type="scientific">Staurois parvus</name>
    <dbReference type="NCBI Taxonomy" id="386267"/>
    <lineage>
        <taxon>Eukaryota</taxon>
        <taxon>Metazoa</taxon>
        <taxon>Chordata</taxon>
        <taxon>Craniata</taxon>
        <taxon>Vertebrata</taxon>
        <taxon>Euteleostomi</taxon>
        <taxon>Amphibia</taxon>
        <taxon>Batrachia</taxon>
        <taxon>Anura</taxon>
        <taxon>Neobatrachia</taxon>
        <taxon>Ranoidea</taxon>
        <taxon>Ranidae</taxon>
        <taxon>Staurois</taxon>
    </lineage>
</organism>
<evidence type="ECO:0000256" key="6">
    <source>
        <dbReference type="ARBA" id="ARBA00022946"/>
    </source>
</evidence>
<evidence type="ECO:0000256" key="8">
    <source>
        <dbReference type="ARBA" id="ARBA00023128"/>
    </source>
</evidence>
<evidence type="ECO:0000256" key="7">
    <source>
        <dbReference type="ARBA" id="ARBA00022989"/>
    </source>
</evidence>
<evidence type="ECO:0000256" key="9">
    <source>
        <dbReference type="ARBA" id="ARBA00023136"/>
    </source>
</evidence>
<name>A0ABN9F0I4_9NEOB</name>
<evidence type="ECO:0000256" key="2">
    <source>
        <dbReference type="ARBA" id="ARBA00004673"/>
    </source>
</evidence>
<reference evidence="12" key="1">
    <citation type="submission" date="2023-05" db="EMBL/GenBank/DDBJ databases">
        <authorList>
            <person name="Stuckert A."/>
        </authorList>
    </citation>
    <scope>NUCLEOTIDE SEQUENCE</scope>
</reference>
<gene>
    <name evidence="12" type="ORF">SPARVUS_LOCUS11066990</name>
</gene>
<comment type="subcellular location">
    <subcellularLocation>
        <location evidence="1">Mitochondrion inner membrane</location>
        <topology evidence="1">Single-pass membrane protein</topology>
    </subcellularLocation>
</comment>
<dbReference type="Proteomes" id="UP001162483">
    <property type="component" value="Unassembled WGS sequence"/>
</dbReference>